<dbReference type="PANTHER" id="PTHR33207">
    <property type="entry name" value="F-BOX DOMAIN CONTAINING PROTEIN-RELATED"/>
    <property type="match status" value="1"/>
</dbReference>
<dbReference type="Gramene" id="AET1Gv20112400.1">
    <property type="protein sequence ID" value="AET1Gv20112400.1"/>
    <property type="gene ID" value="AET1Gv20112400"/>
</dbReference>
<feature type="compositionally biased region" description="Polar residues" evidence="1">
    <location>
        <begin position="408"/>
        <end position="427"/>
    </location>
</feature>
<feature type="domain" description="F-box protein AT5G49610-like beta-propeller" evidence="2">
    <location>
        <begin position="135"/>
        <end position="328"/>
    </location>
</feature>
<dbReference type="InterPro" id="IPR056594">
    <property type="entry name" value="AT5G49610-like_b-prop"/>
</dbReference>
<evidence type="ECO:0000256" key="1">
    <source>
        <dbReference type="SAM" id="MobiDB-lite"/>
    </source>
</evidence>
<evidence type="ECO:0000313" key="3">
    <source>
        <dbReference type="EnsemblPlants" id="AET1Gv20112400.1"/>
    </source>
</evidence>
<dbReference type="Proteomes" id="UP000015105">
    <property type="component" value="Chromosome 1D"/>
</dbReference>
<dbReference type="AlphaFoldDB" id="A0A452XQI4"/>
<reference evidence="3" key="3">
    <citation type="journal article" date="2017" name="Nature">
        <title>Genome sequence of the progenitor of the wheat D genome Aegilops tauschii.</title>
        <authorList>
            <person name="Luo M.C."/>
            <person name="Gu Y.Q."/>
            <person name="Puiu D."/>
            <person name="Wang H."/>
            <person name="Twardziok S.O."/>
            <person name="Deal K.R."/>
            <person name="Huo N."/>
            <person name="Zhu T."/>
            <person name="Wang L."/>
            <person name="Wang Y."/>
            <person name="McGuire P.E."/>
            <person name="Liu S."/>
            <person name="Long H."/>
            <person name="Ramasamy R.K."/>
            <person name="Rodriguez J.C."/>
            <person name="Van S.L."/>
            <person name="Yuan L."/>
            <person name="Wang Z."/>
            <person name="Xia Z."/>
            <person name="Xiao L."/>
            <person name="Anderson O.D."/>
            <person name="Ouyang S."/>
            <person name="Liang Y."/>
            <person name="Zimin A.V."/>
            <person name="Pertea G."/>
            <person name="Qi P."/>
            <person name="Bennetzen J.L."/>
            <person name="Dai X."/>
            <person name="Dawson M.W."/>
            <person name="Muller H.G."/>
            <person name="Kugler K."/>
            <person name="Rivarola-Duarte L."/>
            <person name="Spannagl M."/>
            <person name="Mayer K.F.X."/>
            <person name="Lu F.H."/>
            <person name="Bevan M.W."/>
            <person name="Leroy P."/>
            <person name="Li P."/>
            <person name="You F.M."/>
            <person name="Sun Q."/>
            <person name="Liu Z."/>
            <person name="Lyons E."/>
            <person name="Wicker T."/>
            <person name="Salzberg S.L."/>
            <person name="Devos K.M."/>
            <person name="Dvorak J."/>
        </authorList>
    </citation>
    <scope>NUCLEOTIDE SEQUENCE [LARGE SCALE GENOMIC DNA]</scope>
    <source>
        <strain evidence="3">cv. AL8/78</strain>
    </source>
</reference>
<reference evidence="3" key="4">
    <citation type="submission" date="2019-03" db="UniProtKB">
        <authorList>
            <consortium name="EnsemblPlants"/>
        </authorList>
    </citation>
    <scope>IDENTIFICATION</scope>
</reference>
<feature type="region of interest" description="Disordered" evidence="1">
    <location>
        <begin position="1"/>
        <end position="28"/>
    </location>
</feature>
<organism evidence="3 4">
    <name type="scientific">Aegilops tauschii subsp. strangulata</name>
    <name type="common">Goatgrass</name>
    <dbReference type="NCBI Taxonomy" id="200361"/>
    <lineage>
        <taxon>Eukaryota</taxon>
        <taxon>Viridiplantae</taxon>
        <taxon>Streptophyta</taxon>
        <taxon>Embryophyta</taxon>
        <taxon>Tracheophyta</taxon>
        <taxon>Spermatophyta</taxon>
        <taxon>Magnoliopsida</taxon>
        <taxon>Liliopsida</taxon>
        <taxon>Poales</taxon>
        <taxon>Poaceae</taxon>
        <taxon>BOP clade</taxon>
        <taxon>Pooideae</taxon>
        <taxon>Triticodae</taxon>
        <taxon>Triticeae</taxon>
        <taxon>Triticinae</taxon>
        <taxon>Aegilops</taxon>
    </lineage>
</organism>
<dbReference type="Pfam" id="PF23635">
    <property type="entry name" value="Beta-prop_AT5G49610-like"/>
    <property type="match status" value="1"/>
</dbReference>
<name>A0A452XQI4_AEGTS</name>
<dbReference type="EnsemblPlants" id="AET1Gv20112400.1">
    <property type="protein sequence ID" value="AET1Gv20112400.1"/>
    <property type="gene ID" value="AET1Gv20112400"/>
</dbReference>
<reference evidence="4" key="2">
    <citation type="journal article" date="2017" name="Nat. Plants">
        <title>The Aegilops tauschii genome reveals multiple impacts of transposons.</title>
        <authorList>
            <person name="Zhao G."/>
            <person name="Zou C."/>
            <person name="Li K."/>
            <person name="Wang K."/>
            <person name="Li T."/>
            <person name="Gao L."/>
            <person name="Zhang X."/>
            <person name="Wang H."/>
            <person name="Yang Z."/>
            <person name="Liu X."/>
            <person name="Jiang W."/>
            <person name="Mao L."/>
            <person name="Kong X."/>
            <person name="Jiao Y."/>
            <person name="Jia J."/>
        </authorList>
    </citation>
    <scope>NUCLEOTIDE SEQUENCE [LARGE SCALE GENOMIC DNA]</scope>
    <source>
        <strain evidence="4">cv. AL8/78</strain>
    </source>
</reference>
<sequence>GRRILSSAAPPRRATRLMEPSETSPAATTTIDSLKDDNIEDILLRLPSPASLARAALASRRWRGIASSSPFLRRFRELHPRSPILGLFASQPDLQQLPIFHPAAAVRSDPDLKAAARGGDFLLTRLEDDPAWRFRDCRNGRLLLCRGGDSLSLYDPVSHRHVAVPRPRNDEPLLPVPLPPGAAEYIWDCLLDGHGEFRVVTVQRDGQRLRAMEYASRTAEWGIHPWVDGIRMPAHAQSMRPMLAAAAGLIFWRYDRNSSLLLDTSTMAFSIVPLPVAIATQTMMPPGAYAIGDTEEGVCCLLHIVGRTTLQVWLLKKNDGDGGHAWELEKQSHIGWLDSFNRRFGVHMVAAGMAIVYCMSCKFSHFVIDLKDLSLMEKFRCHRTMAYPFQMPWPPAALVPTSPCERPTTPQTYACGDAQNQHEAPSSSRKRKSNDEAANLNKEGDQLLCV</sequence>
<evidence type="ECO:0000313" key="4">
    <source>
        <dbReference type="Proteomes" id="UP000015105"/>
    </source>
</evidence>
<keyword evidence="4" id="KW-1185">Reference proteome</keyword>
<feature type="region of interest" description="Disordered" evidence="1">
    <location>
        <begin position="402"/>
        <end position="450"/>
    </location>
</feature>
<proteinExistence type="predicted"/>
<evidence type="ECO:0000259" key="2">
    <source>
        <dbReference type="Pfam" id="PF23635"/>
    </source>
</evidence>
<reference evidence="3" key="5">
    <citation type="journal article" date="2021" name="G3 (Bethesda)">
        <title>Aegilops tauschii genome assembly Aet v5.0 features greater sequence contiguity and improved annotation.</title>
        <authorList>
            <person name="Wang L."/>
            <person name="Zhu T."/>
            <person name="Rodriguez J.C."/>
            <person name="Deal K.R."/>
            <person name="Dubcovsky J."/>
            <person name="McGuire P.E."/>
            <person name="Lux T."/>
            <person name="Spannagl M."/>
            <person name="Mayer K.F.X."/>
            <person name="Baldrich P."/>
            <person name="Meyers B.C."/>
            <person name="Huo N."/>
            <person name="Gu Y.Q."/>
            <person name="Zhou H."/>
            <person name="Devos K.M."/>
            <person name="Bennetzen J.L."/>
            <person name="Unver T."/>
            <person name="Budak H."/>
            <person name="Gulick P.J."/>
            <person name="Galiba G."/>
            <person name="Kalapos B."/>
            <person name="Nelson D.R."/>
            <person name="Li P."/>
            <person name="You F.M."/>
            <person name="Luo M.C."/>
            <person name="Dvorak J."/>
        </authorList>
    </citation>
    <scope>NUCLEOTIDE SEQUENCE [LARGE SCALE GENOMIC DNA]</scope>
    <source>
        <strain evidence="3">cv. AL8/78</strain>
    </source>
</reference>
<accession>A0A452XQI4</accession>
<dbReference type="InterPro" id="IPR036047">
    <property type="entry name" value="F-box-like_dom_sf"/>
</dbReference>
<reference evidence="4" key="1">
    <citation type="journal article" date="2014" name="Science">
        <title>Ancient hybridizations among the ancestral genomes of bread wheat.</title>
        <authorList>
            <consortium name="International Wheat Genome Sequencing Consortium,"/>
            <person name="Marcussen T."/>
            <person name="Sandve S.R."/>
            <person name="Heier L."/>
            <person name="Spannagl M."/>
            <person name="Pfeifer M."/>
            <person name="Jakobsen K.S."/>
            <person name="Wulff B.B."/>
            <person name="Steuernagel B."/>
            <person name="Mayer K.F."/>
            <person name="Olsen O.A."/>
        </authorList>
    </citation>
    <scope>NUCLEOTIDE SEQUENCE [LARGE SCALE GENOMIC DNA]</scope>
    <source>
        <strain evidence="4">cv. AL8/78</strain>
    </source>
</reference>
<protein>
    <recommendedName>
        <fullName evidence="2">F-box protein AT5G49610-like beta-propeller domain-containing protein</fullName>
    </recommendedName>
</protein>
<dbReference type="STRING" id="200361.A0A452XQI4"/>
<dbReference type="SUPFAM" id="SSF81383">
    <property type="entry name" value="F-box domain"/>
    <property type="match status" value="1"/>
</dbReference>